<accession>A0A812ISF0</accession>
<comment type="function">
    <text evidence="5">Serine peptidase whose precise substrate specificity remains unclear. Does not cleave peptides after a arginine or lysine residue. Regulates trans-Golgi network morphology and sorting by regulating the membrane binding of the AP-1 complex. May play a role in the regulation of synaptic vesicle exocytosis.</text>
</comment>
<evidence type="ECO:0000256" key="4">
    <source>
        <dbReference type="ARBA" id="ARBA00022825"/>
    </source>
</evidence>
<keyword evidence="11" id="KW-1185">Reference proteome</keyword>
<evidence type="ECO:0000256" key="1">
    <source>
        <dbReference type="ARBA" id="ARBA00005228"/>
    </source>
</evidence>
<dbReference type="InterPro" id="IPR023302">
    <property type="entry name" value="Pept_S9A_N"/>
</dbReference>
<sequence length="695" mass="78370">MPQPSIPPVATRKPHSFSHHGIQVDDPYAWLRDPGYPEVNDSEILSYLKQENSYFENYMAPLAPVVEQIFEELKARQPDDDASVPYLKNGFWYQWRFEKDAQYRRWYRAPETTPQAWQLLLDEPALADGHEYFSLGALAVSPDGRRLAYSIDVDGSERYTLHIIDIQSRQPLSTPIPATMGSPIWDAHSNNLFYVVVNEQWQPLEVYQHSLLDTEGEDRLVHKETDTTLRVSLDLSQSEEWVILNYGGHTSNAAFVIPRDDFNTPAKLIEPRRDDVEYYVDHGNGEFVIRSNVRQANFDIYRVNEEQPGQSNWQTWVAGDERHYITGHVVFKSHLLVEERIDGLDQIRVIDKQDNQHYVAFPEATYEAGIGLTPSFDSPTVRINYASMVTPNTVFEYDLTKRSFTTLKVKQIPSGYDASQFTTERLTATARDGVEVPVSLVYHRDTPVDGRAPLYLYAYGAYGHAIAPGFSAARISLLERGFIFAIAHIRGGDDLGYHWYTDGKLDKRTNTFNDFVDVAKHLIQNNYATAGNIAIAGGSAGGELMGAVVNQAPELWGAVASHVPFVDVLNTMLDETLPLTPPEWAEWGNPITDQAAFEFIRSYSPYDQLRPGAYPPIMVTAGLNDPRVTYWEPAKYVAKLRTLKQDSTTLLLKTNMGAGHGGQSGRFDALKELAEEYAFFLHELGVSNQAPTTSA</sequence>
<evidence type="ECO:0000313" key="10">
    <source>
        <dbReference type="EMBL" id="CAE7148746.1"/>
    </source>
</evidence>
<evidence type="ECO:0000256" key="2">
    <source>
        <dbReference type="ARBA" id="ARBA00022670"/>
    </source>
</evidence>
<feature type="region of interest" description="Disordered" evidence="7">
    <location>
        <begin position="1"/>
        <end position="20"/>
    </location>
</feature>
<dbReference type="InterPro" id="IPR002470">
    <property type="entry name" value="Peptidase_S9A"/>
</dbReference>
<gene>
    <name evidence="10" type="primary">dapb1</name>
    <name evidence="10" type="ORF">SNEC2469_LOCUS28</name>
</gene>
<dbReference type="InterPro" id="IPR001375">
    <property type="entry name" value="Peptidase_S9_cat"/>
</dbReference>
<dbReference type="EMBL" id="CAJNJA010000001">
    <property type="protein sequence ID" value="CAE7148746.1"/>
    <property type="molecule type" value="Genomic_DNA"/>
</dbReference>
<keyword evidence="2 6" id="KW-0645">Protease</keyword>
<dbReference type="Pfam" id="PF02897">
    <property type="entry name" value="Peptidase_S9_N"/>
    <property type="match status" value="1"/>
</dbReference>
<dbReference type="GO" id="GO:0004252">
    <property type="term" value="F:serine-type endopeptidase activity"/>
    <property type="evidence" value="ECO:0007669"/>
    <property type="project" value="UniProtKB-UniRule"/>
</dbReference>
<evidence type="ECO:0000313" key="11">
    <source>
        <dbReference type="Proteomes" id="UP000601435"/>
    </source>
</evidence>
<dbReference type="EC" id="3.4.21.-" evidence="6"/>
<dbReference type="Gene3D" id="3.40.50.1820">
    <property type="entry name" value="alpha/beta hydrolase"/>
    <property type="match status" value="1"/>
</dbReference>
<evidence type="ECO:0000256" key="6">
    <source>
        <dbReference type="RuleBase" id="RU368024"/>
    </source>
</evidence>
<comment type="caution">
    <text evidence="10">The sequence shown here is derived from an EMBL/GenBank/DDBJ whole genome shotgun (WGS) entry which is preliminary data.</text>
</comment>
<dbReference type="SUPFAM" id="SSF50993">
    <property type="entry name" value="Peptidase/esterase 'gauge' domain"/>
    <property type="match status" value="1"/>
</dbReference>
<name>A0A812ISF0_9DINO</name>
<dbReference type="InterPro" id="IPR051543">
    <property type="entry name" value="Serine_Peptidase_S9A"/>
</dbReference>
<organism evidence="10 11">
    <name type="scientific">Symbiodinium necroappetens</name>
    <dbReference type="NCBI Taxonomy" id="1628268"/>
    <lineage>
        <taxon>Eukaryota</taxon>
        <taxon>Sar</taxon>
        <taxon>Alveolata</taxon>
        <taxon>Dinophyceae</taxon>
        <taxon>Suessiales</taxon>
        <taxon>Symbiodiniaceae</taxon>
        <taxon>Symbiodinium</taxon>
    </lineage>
</organism>
<evidence type="ECO:0000259" key="8">
    <source>
        <dbReference type="Pfam" id="PF00326"/>
    </source>
</evidence>
<keyword evidence="3 6" id="KW-0378">Hydrolase</keyword>
<protein>
    <recommendedName>
        <fullName evidence="6">Prolyl endopeptidase</fullName>
        <ecNumber evidence="6">3.4.21.-</ecNumber>
    </recommendedName>
</protein>
<comment type="similarity">
    <text evidence="1 6">Belongs to the peptidase S9A family.</text>
</comment>
<dbReference type="InterPro" id="IPR029058">
    <property type="entry name" value="AB_hydrolase_fold"/>
</dbReference>
<evidence type="ECO:0000256" key="3">
    <source>
        <dbReference type="ARBA" id="ARBA00022801"/>
    </source>
</evidence>
<dbReference type="SUPFAM" id="SSF53474">
    <property type="entry name" value="alpha/beta-Hydrolases"/>
    <property type="match status" value="1"/>
</dbReference>
<feature type="domain" description="Peptidase S9 prolyl oligopeptidase catalytic" evidence="8">
    <location>
        <begin position="470"/>
        <end position="685"/>
    </location>
</feature>
<proteinExistence type="inferred from homology"/>
<dbReference type="PANTHER" id="PTHR11757">
    <property type="entry name" value="PROTEASE FAMILY S9A OLIGOPEPTIDASE"/>
    <property type="match status" value="1"/>
</dbReference>
<dbReference type="PANTHER" id="PTHR11757:SF19">
    <property type="entry name" value="PROLYL ENDOPEPTIDASE-LIKE"/>
    <property type="match status" value="1"/>
</dbReference>
<reference evidence="10" key="1">
    <citation type="submission" date="2021-02" db="EMBL/GenBank/DDBJ databases">
        <authorList>
            <person name="Dougan E. K."/>
            <person name="Rhodes N."/>
            <person name="Thang M."/>
            <person name="Chan C."/>
        </authorList>
    </citation>
    <scope>NUCLEOTIDE SEQUENCE</scope>
</reference>
<dbReference type="PRINTS" id="PR00862">
    <property type="entry name" value="PROLIGOPTASE"/>
</dbReference>
<dbReference type="GO" id="GO:0006508">
    <property type="term" value="P:proteolysis"/>
    <property type="evidence" value="ECO:0007669"/>
    <property type="project" value="UniProtKB-KW"/>
</dbReference>
<dbReference type="Pfam" id="PF00326">
    <property type="entry name" value="Peptidase_S9"/>
    <property type="match status" value="1"/>
</dbReference>
<evidence type="ECO:0000256" key="7">
    <source>
        <dbReference type="SAM" id="MobiDB-lite"/>
    </source>
</evidence>
<dbReference type="Proteomes" id="UP000601435">
    <property type="component" value="Unassembled WGS sequence"/>
</dbReference>
<evidence type="ECO:0000259" key="9">
    <source>
        <dbReference type="Pfam" id="PF02897"/>
    </source>
</evidence>
<keyword evidence="4 6" id="KW-0720">Serine protease</keyword>
<dbReference type="AlphaFoldDB" id="A0A812ISF0"/>
<feature type="domain" description="Peptidase S9A N-terminal" evidence="9">
    <location>
        <begin position="8"/>
        <end position="408"/>
    </location>
</feature>
<dbReference type="OrthoDB" id="248387at2759"/>
<dbReference type="Gene3D" id="2.130.10.120">
    <property type="entry name" value="Prolyl oligopeptidase, N-terminal domain"/>
    <property type="match status" value="1"/>
</dbReference>
<evidence type="ECO:0000256" key="5">
    <source>
        <dbReference type="ARBA" id="ARBA00045448"/>
    </source>
</evidence>